<protein>
    <submittedName>
        <fullName evidence="2">Uncharacterized protein</fullName>
    </submittedName>
</protein>
<gene>
    <name evidence="2" type="ORF">CHARACLAT_023763</name>
</gene>
<dbReference type="EMBL" id="JAHUTJ010018944">
    <property type="protein sequence ID" value="MED6271778.1"/>
    <property type="molecule type" value="Genomic_DNA"/>
</dbReference>
<evidence type="ECO:0000256" key="1">
    <source>
        <dbReference type="SAM" id="MobiDB-lite"/>
    </source>
</evidence>
<reference evidence="2 3" key="1">
    <citation type="submission" date="2021-06" db="EMBL/GenBank/DDBJ databases">
        <authorList>
            <person name="Palmer J.M."/>
        </authorList>
    </citation>
    <scope>NUCLEOTIDE SEQUENCE [LARGE SCALE GENOMIC DNA]</scope>
    <source>
        <strain evidence="2 3">CL_MEX2019</strain>
        <tissue evidence="2">Muscle</tissue>
    </source>
</reference>
<sequence length="76" mass="8559">MSQKRTHPSGAEERGRREKSQDKAFTSKSPSHRGLSPGPPVDPAEWPAFLSESDRTEQVIRGPLPIRENCFFPQKV</sequence>
<feature type="region of interest" description="Disordered" evidence="1">
    <location>
        <begin position="1"/>
        <end position="61"/>
    </location>
</feature>
<evidence type="ECO:0000313" key="3">
    <source>
        <dbReference type="Proteomes" id="UP001352852"/>
    </source>
</evidence>
<comment type="caution">
    <text evidence="2">The sequence shown here is derived from an EMBL/GenBank/DDBJ whole genome shotgun (WGS) entry which is preliminary data.</text>
</comment>
<dbReference type="Proteomes" id="UP001352852">
    <property type="component" value="Unassembled WGS sequence"/>
</dbReference>
<organism evidence="2 3">
    <name type="scientific">Characodon lateralis</name>
    <dbReference type="NCBI Taxonomy" id="208331"/>
    <lineage>
        <taxon>Eukaryota</taxon>
        <taxon>Metazoa</taxon>
        <taxon>Chordata</taxon>
        <taxon>Craniata</taxon>
        <taxon>Vertebrata</taxon>
        <taxon>Euteleostomi</taxon>
        <taxon>Actinopterygii</taxon>
        <taxon>Neopterygii</taxon>
        <taxon>Teleostei</taxon>
        <taxon>Neoteleostei</taxon>
        <taxon>Acanthomorphata</taxon>
        <taxon>Ovalentaria</taxon>
        <taxon>Atherinomorphae</taxon>
        <taxon>Cyprinodontiformes</taxon>
        <taxon>Goodeidae</taxon>
        <taxon>Characodon</taxon>
    </lineage>
</organism>
<proteinExistence type="predicted"/>
<keyword evidence="3" id="KW-1185">Reference proteome</keyword>
<feature type="compositionally biased region" description="Basic and acidic residues" evidence="1">
    <location>
        <begin position="10"/>
        <end position="22"/>
    </location>
</feature>
<name>A0ABU7D9E0_9TELE</name>
<accession>A0ABU7D9E0</accession>
<evidence type="ECO:0000313" key="2">
    <source>
        <dbReference type="EMBL" id="MED6271778.1"/>
    </source>
</evidence>